<dbReference type="AlphaFoldDB" id="A0A1F5G7T5"/>
<dbReference type="Pfam" id="PF08459">
    <property type="entry name" value="UvrC_RNaseH_dom"/>
    <property type="match status" value="1"/>
</dbReference>
<dbReference type="Proteomes" id="UP000178577">
    <property type="component" value="Unassembled WGS sequence"/>
</dbReference>
<evidence type="ECO:0008006" key="10">
    <source>
        <dbReference type="Google" id="ProtNLM"/>
    </source>
</evidence>
<keyword evidence="1" id="KW-0963">Cytoplasm</keyword>
<dbReference type="GO" id="GO:0009381">
    <property type="term" value="F:excinuclease ABC activity"/>
    <property type="evidence" value="ECO:0007669"/>
    <property type="project" value="InterPro"/>
</dbReference>
<organism evidence="8 9">
    <name type="scientific">Candidatus Curtissbacteria bacterium RIFCSPHIGHO2_01_FULL_40_12</name>
    <dbReference type="NCBI Taxonomy" id="1797710"/>
    <lineage>
        <taxon>Bacteria</taxon>
        <taxon>Candidatus Curtissiibacteriota</taxon>
    </lineage>
</organism>
<dbReference type="FunFam" id="3.40.1440.10:FF:000001">
    <property type="entry name" value="UvrABC system protein C"/>
    <property type="match status" value="1"/>
</dbReference>
<sequence>MDPKLKTKISKLPKEPGVYIFFDNTGRVIYVGKSVSLKKRVISYFSYKNLGPKTAAMVKKIADIKFIKVFSEFEALLLESELIKKYKPFFNVQAKDDKSPLYIKIEDNQIPLITTVRKGKMQKSVFVKGPFPSSAKTREILKIIRKIFPYCHHKNPKRPCLYVHLGLCPYPYQSQEAQTEYLSTTKKIKQLLSGKTFTLIKKLTSEMQSLSNLQRYEEAQIVKNQVDNIQKILREIHNPLEFIKTPTLVSDLTLSRLKDLKVKLGLSKIPKRMECYDISNLGGLHATGSMAVFTNGLHDKAQYRRFKIKFTKRPNDYEMLSEAMARRLKNAWKLPDLIIIDGGRGQLNAALSIMDKFNVNIPVVSLAKKYEHIYTPKKVLPVSLTKESPARQLLQSIRDEAHRFAVNYHRHLRSKAFFN</sequence>
<proteinExistence type="predicted"/>
<dbReference type="Pfam" id="PF02151">
    <property type="entry name" value="UVR"/>
    <property type="match status" value="1"/>
</dbReference>
<dbReference type="InterPro" id="IPR047296">
    <property type="entry name" value="GIY-YIG_UvrC_Cho"/>
</dbReference>
<evidence type="ECO:0000256" key="3">
    <source>
        <dbReference type="ARBA" id="ARBA00022769"/>
    </source>
</evidence>
<dbReference type="PANTHER" id="PTHR30562:SF1">
    <property type="entry name" value="UVRABC SYSTEM PROTEIN C"/>
    <property type="match status" value="1"/>
</dbReference>
<dbReference type="InterPro" id="IPR001943">
    <property type="entry name" value="UVR_dom"/>
</dbReference>
<dbReference type="EMBL" id="MFAY01000053">
    <property type="protein sequence ID" value="OGD87884.1"/>
    <property type="molecule type" value="Genomic_DNA"/>
</dbReference>
<name>A0A1F5G7T5_9BACT</name>
<dbReference type="PROSITE" id="PS50164">
    <property type="entry name" value="GIY_YIG"/>
    <property type="match status" value="1"/>
</dbReference>
<gene>
    <name evidence="8" type="ORF">A2693_01630</name>
</gene>
<dbReference type="InterPro" id="IPR038476">
    <property type="entry name" value="UvrC_RNase_H_dom_sf"/>
</dbReference>
<dbReference type="CDD" id="cd10434">
    <property type="entry name" value="GIY-YIG_UvrC_Cho"/>
    <property type="match status" value="1"/>
</dbReference>
<dbReference type="PROSITE" id="PS50165">
    <property type="entry name" value="UVRC"/>
    <property type="match status" value="1"/>
</dbReference>
<dbReference type="Gene3D" id="3.30.420.340">
    <property type="entry name" value="UvrC, RNAse H endonuclease domain"/>
    <property type="match status" value="1"/>
</dbReference>
<dbReference type="PANTHER" id="PTHR30562">
    <property type="entry name" value="UVRC/OXIDOREDUCTASE"/>
    <property type="match status" value="1"/>
</dbReference>
<evidence type="ECO:0000313" key="8">
    <source>
        <dbReference type="EMBL" id="OGD87884.1"/>
    </source>
</evidence>
<evidence type="ECO:0000259" key="7">
    <source>
        <dbReference type="PROSITE" id="PS50165"/>
    </source>
</evidence>
<reference evidence="8 9" key="1">
    <citation type="journal article" date="2016" name="Nat. Commun.">
        <title>Thousands of microbial genomes shed light on interconnected biogeochemical processes in an aquifer system.</title>
        <authorList>
            <person name="Anantharaman K."/>
            <person name="Brown C.T."/>
            <person name="Hug L.A."/>
            <person name="Sharon I."/>
            <person name="Castelle C.J."/>
            <person name="Probst A.J."/>
            <person name="Thomas B.C."/>
            <person name="Singh A."/>
            <person name="Wilkins M.J."/>
            <person name="Karaoz U."/>
            <person name="Brodie E.L."/>
            <person name="Williams K.H."/>
            <person name="Hubbard S.S."/>
            <person name="Banfield J.F."/>
        </authorList>
    </citation>
    <scope>NUCLEOTIDE SEQUENCE [LARGE SCALE GENOMIC DNA]</scope>
</reference>
<dbReference type="InterPro" id="IPR035901">
    <property type="entry name" value="GIY-YIG_endonuc_sf"/>
</dbReference>
<dbReference type="Gene3D" id="3.40.1440.10">
    <property type="entry name" value="GIY-YIG endonuclease"/>
    <property type="match status" value="1"/>
</dbReference>
<evidence type="ECO:0000256" key="5">
    <source>
        <dbReference type="ARBA" id="ARBA00023204"/>
    </source>
</evidence>
<evidence type="ECO:0000259" key="6">
    <source>
        <dbReference type="PROSITE" id="PS50164"/>
    </source>
</evidence>
<keyword evidence="5" id="KW-0234">DNA repair</keyword>
<feature type="domain" description="UvrC family homology region profile" evidence="7">
    <location>
        <begin position="255"/>
        <end position="354"/>
    </location>
</feature>
<dbReference type="SUPFAM" id="SSF46600">
    <property type="entry name" value="C-terminal UvrC-binding domain of UvrB"/>
    <property type="match status" value="1"/>
</dbReference>
<evidence type="ECO:0000256" key="2">
    <source>
        <dbReference type="ARBA" id="ARBA00022763"/>
    </source>
</evidence>
<keyword evidence="2" id="KW-0227">DNA damage</keyword>
<protein>
    <recommendedName>
        <fullName evidence="10">Excinuclease ABC subunit C</fullName>
    </recommendedName>
</protein>
<evidence type="ECO:0000256" key="4">
    <source>
        <dbReference type="ARBA" id="ARBA00022881"/>
    </source>
</evidence>
<dbReference type="InterPro" id="IPR001162">
    <property type="entry name" value="UvrC_RNase_H_dom"/>
</dbReference>
<accession>A0A1F5G7T5</accession>
<dbReference type="InterPro" id="IPR000305">
    <property type="entry name" value="GIY-YIG_endonuc"/>
</dbReference>
<dbReference type="GO" id="GO:0006289">
    <property type="term" value="P:nucleotide-excision repair"/>
    <property type="evidence" value="ECO:0007669"/>
    <property type="project" value="InterPro"/>
</dbReference>
<evidence type="ECO:0000256" key="1">
    <source>
        <dbReference type="ARBA" id="ARBA00022490"/>
    </source>
</evidence>
<feature type="domain" description="GIY-YIG" evidence="6">
    <location>
        <begin position="14"/>
        <end position="92"/>
    </location>
</feature>
<evidence type="ECO:0000313" key="9">
    <source>
        <dbReference type="Proteomes" id="UP000178577"/>
    </source>
</evidence>
<dbReference type="InterPro" id="IPR036876">
    <property type="entry name" value="UVR_dom_sf"/>
</dbReference>
<dbReference type="SMART" id="SM00465">
    <property type="entry name" value="GIYc"/>
    <property type="match status" value="1"/>
</dbReference>
<dbReference type="Pfam" id="PF01541">
    <property type="entry name" value="GIY-YIG"/>
    <property type="match status" value="1"/>
</dbReference>
<dbReference type="SUPFAM" id="SSF82771">
    <property type="entry name" value="GIY-YIG endonuclease"/>
    <property type="match status" value="1"/>
</dbReference>
<keyword evidence="4" id="KW-0267">Excision nuclease</keyword>
<dbReference type="GO" id="GO:0009380">
    <property type="term" value="C:excinuclease repair complex"/>
    <property type="evidence" value="ECO:0007669"/>
    <property type="project" value="TreeGrafter"/>
</dbReference>
<keyword evidence="3" id="KW-0228">DNA excision</keyword>
<dbReference type="InterPro" id="IPR050066">
    <property type="entry name" value="UvrABC_protein_C"/>
</dbReference>
<comment type="caution">
    <text evidence="8">The sequence shown here is derived from an EMBL/GenBank/DDBJ whole genome shotgun (WGS) entry which is preliminary data.</text>
</comment>